<dbReference type="SUPFAM" id="SSF49478">
    <property type="entry name" value="Cna protein B-type domain"/>
    <property type="match status" value="1"/>
</dbReference>
<feature type="chain" id="PRO_5010235022" evidence="2">
    <location>
        <begin position="24"/>
        <end position="614"/>
    </location>
</feature>
<dbReference type="EMBL" id="FONA01000007">
    <property type="protein sequence ID" value="SFE15923.1"/>
    <property type="molecule type" value="Genomic_DNA"/>
</dbReference>
<accession>A0A1I1YCT2</accession>
<gene>
    <name evidence="4" type="ORF">SAMN05444380_107116</name>
</gene>
<protein>
    <submittedName>
        <fullName evidence="4">Ig-like domain-containing protein</fullName>
    </submittedName>
</protein>
<dbReference type="RefSeq" id="WP_010526170.1">
    <property type="nucleotide sequence ID" value="NZ_AFSL01000005.1"/>
</dbReference>
<name>A0A1I1YCT2_9BACT</name>
<evidence type="ECO:0000256" key="2">
    <source>
        <dbReference type="SAM" id="SignalP"/>
    </source>
</evidence>
<evidence type="ECO:0000256" key="1">
    <source>
        <dbReference type="ARBA" id="ARBA00022729"/>
    </source>
</evidence>
<dbReference type="AlphaFoldDB" id="A0A1I1YCT2"/>
<evidence type="ECO:0000259" key="3">
    <source>
        <dbReference type="Pfam" id="PF13205"/>
    </source>
</evidence>
<dbReference type="Proteomes" id="UP000181976">
    <property type="component" value="Unassembled WGS sequence"/>
</dbReference>
<keyword evidence="5" id="KW-1185">Reference proteome</keyword>
<dbReference type="eggNOG" id="COG4704">
    <property type="taxonomic scope" value="Bacteria"/>
</dbReference>
<evidence type="ECO:0000313" key="5">
    <source>
        <dbReference type="Proteomes" id="UP000181976"/>
    </source>
</evidence>
<feature type="signal peptide" evidence="2">
    <location>
        <begin position="1"/>
        <end position="23"/>
    </location>
</feature>
<dbReference type="OrthoDB" id="9809989at2"/>
<organism evidence="4 5">
    <name type="scientific">Thermophagus xiamenensis</name>
    <dbReference type="NCBI Taxonomy" id="385682"/>
    <lineage>
        <taxon>Bacteria</taxon>
        <taxon>Pseudomonadati</taxon>
        <taxon>Bacteroidota</taxon>
        <taxon>Bacteroidia</taxon>
        <taxon>Marinilabiliales</taxon>
        <taxon>Marinilabiliaceae</taxon>
        <taxon>Thermophagus</taxon>
    </lineage>
</organism>
<reference evidence="4 5" key="1">
    <citation type="submission" date="2016-10" db="EMBL/GenBank/DDBJ databases">
        <authorList>
            <person name="de Groot N.N."/>
        </authorList>
    </citation>
    <scope>NUCLEOTIDE SEQUENCE [LARGE SCALE GENOMIC DNA]</scope>
    <source>
        <strain evidence="4 5">DSM 19012</strain>
    </source>
</reference>
<evidence type="ECO:0000313" key="4">
    <source>
        <dbReference type="EMBL" id="SFE15923.1"/>
    </source>
</evidence>
<dbReference type="Gene3D" id="2.60.40.1120">
    <property type="entry name" value="Carboxypeptidase-like, regulatory domain"/>
    <property type="match status" value="1"/>
</dbReference>
<dbReference type="Pfam" id="PF13205">
    <property type="entry name" value="Big_5"/>
    <property type="match status" value="1"/>
</dbReference>
<dbReference type="STRING" id="385682.SAMN05444380_107116"/>
<dbReference type="InterPro" id="IPR032812">
    <property type="entry name" value="SbsA_Ig"/>
</dbReference>
<sequence length="614" mass="70524">MIKNIFALILSVGLIFSWGCANQGYPEGGPKDETPPRMIDSDPPLNATNFNDNKIEIVFDELIVLKDALQKVVISPPLNNLPTIRGLGNKVTVVFEEELQPATTYTIDFADAIQDNNEGNPLVGFTFSFSTGETQDSLQIAGYVLEADTHNPVSGALVLAHNNLADSAFTNMVPSRLAKTNDKGEFVIKNLAPGKYRIFALEDLNRNYRFDQPGERIAWHPDIIEPSFEWRTRVDSLFKDSVTLDTVLYRKELVYIPDSLQLFLFQEDYEQQYLDTREREERHRLDFIFNRPLKDSLKIKPVGTDSDVADWFVYERSVKHDTVMIWMSDSSFISKDSLIVEVTYQVRDSLNQYVDRIDTLKMFFRDKEIESSRRRRDKDDVEEKTIEPLSVRLPGGTLEIGADVGMTFPVPLKNMIVDSVSLYQLNDTVFQSVSFNVLQDSLRIRYYTLDHDWMPGAEYRLEIDSAAFEGIYGRVNKPLEASFKIKPEDNYGTLYVNVTNAEEKALIQVLNSKGNPVRSSNVPSNGKQAFRFLRPGDYYLRIVIDENDNGQWDTGDFSEGRQPERVYYYPDKITIRANWDQLVAWNIHQFSVLDFVNRNRIKTDKNTSTSSERR</sequence>
<dbReference type="InParanoid" id="A0A1I1YCT2"/>
<proteinExistence type="predicted"/>
<keyword evidence="1 2" id="KW-0732">Signal</keyword>
<feature type="domain" description="SbsA Ig-like" evidence="3">
    <location>
        <begin position="32"/>
        <end position="131"/>
    </location>
</feature>